<feature type="region of interest" description="Disordered" evidence="1">
    <location>
        <begin position="451"/>
        <end position="517"/>
    </location>
</feature>
<organism evidence="3 4">
    <name type="scientific">Cryoendolithus antarcticus</name>
    <dbReference type="NCBI Taxonomy" id="1507870"/>
    <lineage>
        <taxon>Eukaryota</taxon>
        <taxon>Fungi</taxon>
        <taxon>Dikarya</taxon>
        <taxon>Ascomycota</taxon>
        <taxon>Pezizomycotina</taxon>
        <taxon>Dothideomycetes</taxon>
        <taxon>Dothideomycetidae</taxon>
        <taxon>Cladosporiales</taxon>
        <taxon>Cladosporiaceae</taxon>
        <taxon>Cryoendolithus</taxon>
    </lineage>
</organism>
<dbReference type="GO" id="GO:0006310">
    <property type="term" value="P:DNA recombination"/>
    <property type="evidence" value="ECO:0007669"/>
    <property type="project" value="InterPro"/>
</dbReference>
<dbReference type="AlphaFoldDB" id="A0A1V8SH85"/>
<feature type="compositionally biased region" description="Low complexity" evidence="1">
    <location>
        <begin position="419"/>
        <end position="428"/>
    </location>
</feature>
<feature type="compositionally biased region" description="Polar residues" evidence="1">
    <location>
        <begin position="467"/>
        <end position="481"/>
    </location>
</feature>
<evidence type="ECO:0000259" key="2">
    <source>
        <dbReference type="Pfam" id="PF20233"/>
    </source>
</evidence>
<feature type="compositionally biased region" description="Polar residues" evidence="1">
    <location>
        <begin position="351"/>
        <end position="360"/>
    </location>
</feature>
<dbReference type="InterPro" id="IPR046497">
    <property type="entry name" value="DUF6590"/>
</dbReference>
<feature type="region of interest" description="Disordered" evidence="1">
    <location>
        <begin position="343"/>
        <end position="431"/>
    </location>
</feature>
<evidence type="ECO:0000313" key="4">
    <source>
        <dbReference type="Proteomes" id="UP000192596"/>
    </source>
</evidence>
<dbReference type="Proteomes" id="UP000192596">
    <property type="component" value="Unassembled WGS sequence"/>
</dbReference>
<feature type="region of interest" description="Disordered" evidence="1">
    <location>
        <begin position="43"/>
        <end position="83"/>
    </location>
</feature>
<dbReference type="GO" id="GO:0006281">
    <property type="term" value="P:DNA repair"/>
    <property type="evidence" value="ECO:0007669"/>
    <property type="project" value="InterPro"/>
</dbReference>
<proteinExistence type="predicted"/>
<dbReference type="GO" id="GO:0005524">
    <property type="term" value="F:ATP binding"/>
    <property type="evidence" value="ECO:0007669"/>
    <property type="project" value="InterPro"/>
</dbReference>
<feature type="domain" description="DUF6590" evidence="2">
    <location>
        <begin position="175"/>
        <end position="324"/>
    </location>
</feature>
<feature type="region of interest" description="Disordered" evidence="1">
    <location>
        <begin position="540"/>
        <end position="559"/>
    </location>
</feature>
<dbReference type="STRING" id="1507870.A0A1V8SH85"/>
<dbReference type="EMBL" id="NAJO01000045">
    <property type="protein sequence ID" value="OQN98508.1"/>
    <property type="molecule type" value="Genomic_DNA"/>
</dbReference>
<reference evidence="4" key="1">
    <citation type="submission" date="2017-03" db="EMBL/GenBank/DDBJ databases">
        <title>Genomes of endolithic fungi from Antarctica.</title>
        <authorList>
            <person name="Coleine C."/>
            <person name="Masonjones S."/>
            <person name="Stajich J.E."/>
        </authorList>
    </citation>
    <scope>NUCLEOTIDE SEQUENCE [LARGE SCALE GENOMIC DNA]</scope>
    <source>
        <strain evidence="4">CCFEE 5527</strain>
    </source>
</reference>
<evidence type="ECO:0000256" key="1">
    <source>
        <dbReference type="SAM" id="MobiDB-lite"/>
    </source>
</evidence>
<keyword evidence="4" id="KW-1185">Reference proteome</keyword>
<feature type="compositionally biased region" description="Acidic residues" evidence="1">
    <location>
        <begin position="483"/>
        <end position="502"/>
    </location>
</feature>
<dbReference type="OrthoDB" id="3559580at2759"/>
<dbReference type="InterPro" id="IPR011114">
    <property type="entry name" value="RuvA_C"/>
</dbReference>
<comment type="caution">
    <text evidence="3">The sequence shown here is derived from an EMBL/GenBank/DDBJ whole genome shotgun (WGS) entry which is preliminary data.</text>
</comment>
<evidence type="ECO:0000313" key="3">
    <source>
        <dbReference type="EMBL" id="OQN98508.1"/>
    </source>
</evidence>
<dbReference type="GO" id="GO:0009379">
    <property type="term" value="C:Holliday junction helicase complex"/>
    <property type="evidence" value="ECO:0007669"/>
    <property type="project" value="InterPro"/>
</dbReference>
<dbReference type="PANTHER" id="PTHR35391:SF5">
    <property type="entry name" value="DUF6590 DOMAIN-CONTAINING PROTEIN"/>
    <property type="match status" value="1"/>
</dbReference>
<protein>
    <recommendedName>
        <fullName evidence="2">DUF6590 domain-containing protein</fullName>
    </recommendedName>
</protein>
<gene>
    <name evidence="3" type="ORF">B0A48_15769</name>
</gene>
<dbReference type="Pfam" id="PF20233">
    <property type="entry name" value="DUF6590"/>
    <property type="match status" value="1"/>
</dbReference>
<accession>A0A1V8SH85</accession>
<dbReference type="CDD" id="cd14332">
    <property type="entry name" value="UBA_RuvA_C"/>
    <property type="match status" value="1"/>
</dbReference>
<sequence>MSNSNGWIWSDNLGKYYQYTGRPDVIITSDGVRLPVSALSAPRILPGPATARPIPGSDLSSTSVEPGPRRDGFDPSRLSTSPKYYTTGRVSSLAEGMDAMTLSTPRTEPNSAVHRGVDRQTRIQSAIKFEPKEDITQPDLYRKGVRAYGKLVATESEDNEEFLDPAYRVRKQATKFFVLGKVFLVLWAEPASANSFVTRLYTGGVIPGRHKERIFTKVRRFVVIRAGDRSCSALPILTYDHQGAKKRLLNASENGIIFTGKAVPAGAPRVPGLLDQPIRVNADDPTDKLDVESLIHYGKVYTIEHNIKVKPFGMVHDNSVQPLLQQFSNVWVYRVGLPLANPNPSSNPRSAHSQSGSASNPGGYRRDSDVTQVRRPLELTERQRAGIEQHGAVAERLMRNPSDGGRRSTRQSGRGSGAGSEAAESSTAGRRRAETALYHRLRNRLLEQGYGEEEADSRARQGVLTARTVQATSQRTTTQSPGEEGEAAQSDDDSGSGEDDHDQSEASADATQGSQASARELAIDALMARGFSREQARQVLAEVAARQSQDTSKGKTRQV</sequence>
<name>A0A1V8SH85_9PEZI</name>
<dbReference type="GO" id="GO:0009378">
    <property type="term" value="F:four-way junction helicase activity"/>
    <property type="evidence" value="ECO:0007669"/>
    <property type="project" value="InterPro"/>
</dbReference>
<dbReference type="PANTHER" id="PTHR35391">
    <property type="entry name" value="C2H2-TYPE DOMAIN-CONTAINING PROTEIN-RELATED"/>
    <property type="match status" value="1"/>
</dbReference>
<dbReference type="InParanoid" id="A0A1V8SH85"/>
<feature type="compositionally biased region" description="Basic and acidic residues" evidence="1">
    <location>
        <begin position="375"/>
        <end position="387"/>
    </location>
</feature>